<sequence length="65" mass="7037">MAKPVVGRGLFPCARLLAMSCKRLFGRDRSGARQPGSAGDGLDDHGQDKQQGAKRREPHFDSGQN</sequence>
<comment type="caution">
    <text evidence="2">The sequence shown here is derived from an EMBL/GenBank/DDBJ whole genome shotgun (WGS) entry which is preliminary data.</text>
</comment>
<accession>A0A3M9XRI9</accession>
<reference evidence="2 3" key="1">
    <citation type="submission" date="2018-08" db="EMBL/GenBank/DDBJ databases">
        <title>Genome sequence of Methylocystis hirsuta CSC1, a methanotroph able to accumulate PHAs.</title>
        <authorList>
            <person name="Bordel S."/>
            <person name="Rodriguez E."/>
            <person name="Gancedo J."/>
            <person name="Munoz R."/>
        </authorList>
    </citation>
    <scope>NUCLEOTIDE SEQUENCE [LARGE SCALE GENOMIC DNA]</scope>
    <source>
        <strain evidence="2 3">CSC1</strain>
    </source>
</reference>
<dbReference type="EMBL" id="QWDD01000001">
    <property type="protein sequence ID" value="RNJ50402.1"/>
    <property type="molecule type" value="Genomic_DNA"/>
</dbReference>
<protein>
    <submittedName>
        <fullName evidence="2">Uncharacterized protein</fullName>
    </submittedName>
</protein>
<gene>
    <name evidence="2" type="ORF">D1O30_13225</name>
</gene>
<dbReference type="Proteomes" id="UP000268623">
    <property type="component" value="Unassembled WGS sequence"/>
</dbReference>
<feature type="region of interest" description="Disordered" evidence="1">
    <location>
        <begin position="25"/>
        <end position="65"/>
    </location>
</feature>
<name>A0A3M9XRI9_9HYPH</name>
<organism evidence="2 3">
    <name type="scientific">Methylocystis hirsuta</name>
    <dbReference type="NCBI Taxonomy" id="369798"/>
    <lineage>
        <taxon>Bacteria</taxon>
        <taxon>Pseudomonadati</taxon>
        <taxon>Pseudomonadota</taxon>
        <taxon>Alphaproteobacteria</taxon>
        <taxon>Hyphomicrobiales</taxon>
        <taxon>Methylocystaceae</taxon>
        <taxon>Methylocystis</taxon>
    </lineage>
</organism>
<feature type="compositionally biased region" description="Basic and acidic residues" evidence="1">
    <location>
        <begin position="54"/>
        <end position="65"/>
    </location>
</feature>
<keyword evidence="3" id="KW-1185">Reference proteome</keyword>
<evidence type="ECO:0000313" key="3">
    <source>
        <dbReference type="Proteomes" id="UP000268623"/>
    </source>
</evidence>
<dbReference type="AlphaFoldDB" id="A0A3M9XRI9"/>
<proteinExistence type="predicted"/>
<evidence type="ECO:0000256" key="1">
    <source>
        <dbReference type="SAM" id="MobiDB-lite"/>
    </source>
</evidence>
<evidence type="ECO:0000313" key="2">
    <source>
        <dbReference type="EMBL" id="RNJ50402.1"/>
    </source>
</evidence>